<name>A0A1X7L6F7_9BACT</name>
<reference evidence="2" key="1">
    <citation type="submission" date="2017-04" db="EMBL/GenBank/DDBJ databases">
        <authorList>
            <person name="Varghese N."/>
            <person name="Submissions S."/>
        </authorList>
    </citation>
    <scope>NUCLEOTIDE SEQUENCE [LARGE SCALE GENOMIC DNA]</scope>
    <source>
        <strain evidence="2">DSM 4125</strain>
    </source>
</reference>
<accession>A0A1X7L6F7</accession>
<protein>
    <recommendedName>
        <fullName evidence="3">DUF2971 domain-containing protein</fullName>
    </recommendedName>
</protein>
<dbReference type="OrthoDB" id="190848at2"/>
<organism evidence="1 2">
    <name type="scientific">Marivirga sericea</name>
    <dbReference type="NCBI Taxonomy" id="1028"/>
    <lineage>
        <taxon>Bacteria</taxon>
        <taxon>Pseudomonadati</taxon>
        <taxon>Bacteroidota</taxon>
        <taxon>Cytophagia</taxon>
        <taxon>Cytophagales</taxon>
        <taxon>Marivirgaceae</taxon>
        <taxon>Marivirga</taxon>
    </lineage>
</organism>
<dbReference type="STRING" id="1028.SAMN05661096_03601"/>
<evidence type="ECO:0008006" key="3">
    <source>
        <dbReference type="Google" id="ProtNLM"/>
    </source>
</evidence>
<dbReference type="Proteomes" id="UP000193804">
    <property type="component" value="Unassembled WGS sequence"/>
</dbReference>
<dbReference type="AlphaFoldDB" id="A0A1X7L6F7"/>
<evidence type="ECO:0000313" key="1">
    <source>
        <dbReference type="EMBL" id="SMG49315.1"/>
    </source>
</evidence>
<dbReference type="EMBL" id="FXAW01000008">
    <property type="protein sequence ID" value="SMG49315.1"/>
    <property type="molecule type" value="Genomic_DNA"/>
</dbReference>
<evidence type="ECO:0000313" key="2">
    <source>
        <dbReference type="Proteomes" id="UP000193804"/>
    </source>
</evidence>
<sequence length="253" mass="30172">MTKIYHYTKLSTAIKYILPTKKLRTNSLSQTNDPRENQPWAFGGVNIDYKGIYPNTYNDKTHIDHQYQLGKEIKSRVQIICFVHSDKRPGFENEMMWAHYTENHEGICLELDEKVFLNENTNIPIFQLENVTYGTSDKPWLHWNRSRNKEENINNFIQAGFKSLVLSKSEYWGREYEKRLLILSTDQHYLSIQKSLTGVYFGISMDANYRPAIDRHLNPKQTKIYDLYYESQRINAMERKFEDFRPSIMKKYL</sequence>
<keyword evidence="2" id="KW-1185">Reference proteome</keyword>
<dbReference type="Pfam" id="PF11185">
    <property type="entry name" value="DUF2971"/>
    <property type="match status" value="1"/>
</dbReference>
<proteinExistence type="predicted"/>
<dbReference type="RefSeq" id="WP_085518724.1">
    <property type="nucleotide sequence ID" value="NZ_FXAW01000008.1"/>
</dbReference>
<gene>
    <name evidence="1" type="ORF">SAMN05661096_03601</name>
</gene>
<dbReference type="InterPro" id="IPR021352">
    <property type="entry name" value="DUF2971"/>
</dbReference>